<dbReference type="Gene3D" id="1.20.1250.20">
    <property type="entry name" value="MFS general substrate transporter like domains"/>
    <property type="match status" value="3"/>
</dbReference>
<feature type="transmembrane region" description="Helical" evidence="7">
    <location>
        <begin position="44"/>
        <end position="64"/>
    </location>
</feature>
<evidence type="ECO:0000256" key="5">
    <source>
        <dbReference type="ARBA" id="ARBA00023136"/>
    </source>
</evidence>
<evidence type="ECO:0000313" key="10">
    <source>
        <dbReference type="Proteomes" id="UP001159405"/>
    </source>
</evidence>
<feature type="transmembrane region" description="Helical" evidence="7">
    <location>
        <begin position="327"/>
        <end position="347"/>
    </location>
</feature>
<feature type="compositionally biased region" description="Polar residues" evidence="6">
    <location>
        <begin position="593"/>
        <end position="604"/>
    </location>
</feature>
<keyword evidence="5 7" id="KW-0472">Membrane</keyword>
<protein>
    <recommendedName>
        <fullName evidence="8">Major facilitator superfamily (MFS) profile domain-containing protein</fullName>
    </recommendedName>
</protein>
<evidence type="ECO:0000313" key="9">
    <source>
        <dbReference type="EMBL" id="CAH3034607.1"/>
    </source>
</evidence>
<feature type="domain" description="Major facilitator superfamily (MFS) profile" evidence="8">
    <location>
        <begin position="402"/>
        <end position="613"/>
    </location>
</feature>
<dbReference type="InterPro" id="IPR036259">
    <property type="entry name" value="MFS_trans_sf"/>
</dbReference>
<comment type="similarity">
    <text evidence="2">Belongs to the major facilitator superfamily. MFSD6 family.</text>
</comment>
<dbReference type="Proteomes" id="UP001159405">
    <property type="component" value="Unassembled WGS sequence"/>
</dbReference>
<dbReference type="CDD" id="cd17335">
    <property type="entry name" value="MFS_MFSD6"/>
    <property type="match status" value="1"/>
</dbReference>
<feature type="region of interest" description="Disordered" evidence="6">
    <location>
        <begin position="593"/>
        <end position="613"/>
    </location>
</feature>
<dbReference type="PANTHER" id="PTHR16172:SF2">
    <property type="entry name" value="MAJOR FACILITATOR SUPERFAMILY DOMAIN-CONTAINING PROTEIN 6"/>
    <property type="match status" value="1"/>
</dbReference>
<organism evidence="9 10">
    <name type="scientific">Porites lobata</name>
    <dbReference type="NCBI Taxonomy" id="104759"/>
    <lineage>
        <taxon>Eukaryota</taxon>
        <taxon>Metazoa</taxon>
        <taxon>Cnidaria</taxon>
        <taxon>Anthozoa</taxon>
        <taxon>Hexacorallia</taxon>
        <taxon>Scleractinia</taxon>
        <taxon>Fungiina</taxon>
        <taxon>Poritidae</taxon>
        <taxon>Porites</taxon>
    </lineage>
</organism>
<dbReference type="SUPFAM" id="SSF103473">
    <property type="entry name" value="MFS general substrate transporter"/>
    <property type="match status" value="1"/>
</dbReference>
<keyword evidence="4 7" id="KW-1133">Transmembrane helix</keyword>
<gene>
    <name evidence="9" type="ORF">PLOB_00025316</name>
</gene>
<feature type="transmembrane region" description="Helical" evidence="7">
    <location>
        <begin position="441"/>
        <end position="465"/>
    </location>
</feature>
<keyword evidence="3 7" id="KW-0812">Transmembrane</keyword>
<feature type="region of interest" description="Disordered" evidence="6">
    <location>
        <begin position="245"/>
        <end position="274"/>
    </location>
</feature>
<dbReference type="InterPro" id="IPR051717">
    <property type="entry name" value="MFS_MFSD6"/>
</dbReference>
<accession>A0ABN8MSF0</accession>
<dbReference type="InterPro" id="IPR020846">
    <property type="entry name" value="MFS_dom"/>
</dbReference>
<reference evidence="9 10" key="1">
    <citation type="submission" date="2022-05" db="EMBL/GenBank/DDBJ databases">
        <authorList>
            <consortium name="Genoscope - CEA"/>
            <person name="William W."/>
        </authorList>
    </citation>
    <scope>NUCLEOTIDE SEQUENCE [LARGE SCALE GENOMIC DNA]</scope>
</reference>
<comment type="caution">
    <text evidence="9">The sequence shown here is derived from an EMBL/GenBank/DDBJ whole genome shotgun (WGS) entry which is preliminary data.</text>
</comment>
<feature type="compositionally biased region" description="Basic residues" evidence="6">
    <location>
        <begin position="263"/>
        <end position="272"/>
    </location>
</feature>
<proteinExistence type="inferred from homology"/>
<dbReference type="Pfam" id="PF12832">
    <property type="entry name" value="MFS_1_like"/>
    <property type="match status" value="1"/>
</dbReference>
<dbReference type="InterPro" id="IPR024989">
    <property type="entry name" value="MFS_assoc_dom"/>
</dbReference>
<sequence>MEKVSETPKADNPSTQCEKFETESTKMTKRILRSVDKDLVVPKMSFFFFFMATGAFLPYLGVFYKQLWLSARQSGILLGVRPFVKMLCSPLWGMVTDICNRPKLILLISILGTAVAHFSQSIVSPFNLPCYPEPNNGTNFSFNGHNFPRGYAATDRSSRRIGFPEAESGSRDGQPVLTSRGKLNILQSWSNETTASQLSSDVENMVDSVDYNVDRKFQKESDEVYHPHSSRTVREVEIIDEIEPKHEDKPRQLPGEKQSRILTKNKRRKKPNMKNDFRVKDNQTIFITLLVIVFLGEFIAAPAPMLTDSGTLSILSGREHEYGRQRLFGSIGWGIGSLLSGAVVTAFNSCPFEDSINYVPCFYVFAASMILDFFVGLFFRFPSAPPKHETTTESEFWRGVKIFYNLKNGAFIFTLLFLGFSHSLQLSFLFWFLQDIGGTPILFTLIVAVNCLSEVVMFFMATYFVQRIGHDAVLYTGLICYGLRFLLYSYLKEPWWVLPLEALQGFTYGGVWTASVAYVGPQPGSGATIQGIIHGVYWGLGMAVGGVLGGTMVHVMGARMTFRLESVLSFVILVLFFAVNNFYEKSNWYSQIPSEPQDQETGGQENDEEDHEK</sequence>
<evidence type="ECO:0000256" key="3">
    <source>
        <dbReference type="ARBA" id="ARBA00022692"/>
    </source>
</evidence>
<dbReference type="PANTHER" id="PTHR16172">
    <property type="entry name" value="MAJOR FACILITATOR SUPERFAMILY DOMAIN-CONTAINING PROTEIN 6-LIKE"/>
    <property type="match status" value="1"/>
</dbReference>
<feature type="transmembrane region" description="Helical" evidence="7">
    <location>
        <begin position="472"/>
        <end position="491"/>
    </location>
</feature>
<evidence type="ECO:0000256" key="7">
    <source>
        <dbReference type="SAM" id="Phobius"/>
    </source>
</evidence>
<evidence type="ECO:0000259" key="8">
    <source>
        <dbReference type="PROSITE" id="PS50850"/>
    </source>
</evidence>
<keyword evidence="10" id="KW-1185">Reference proteome</keyword>
<evidence type="ECO:0000256" key="1">
    <source>
        <dbReference type="ARBA" id="ARBA00004141"/>
    </source>
</evidence>
<evidence type="ECO:0000256" key="6">
    <source>
        <dbReference type="SAM" id="MobiDB-lite"/>
    </source>
</evidence>
<evidence type="ECO:0000256" key="4">
    <source>
        <dbReference type="ARBA" id="ARBA00022989"/>
    </source>
</evidence>
<feature type="transmembrane region" description="Helical" evidence="7">
    <location>
        <begin position="362"/>
        <end position="381"/>
    </location>
</feature>
<feature type="transmembrane region" description="Helical" evidence="7">
    <location>
        <begin position="567"/>
        <end position="583"/>
    </location>
</feature>
<dbReference type="PROSITE" id="PS50850">
    <property type="entry name" value="MFS"/>
    <property type="match status" value="1"/>
</dbReference>
<dbReference type="EMBL" id="CALNXK010000003">
    <property type="protein sequence ID" value="CAH3034607.1"/>
    <property type="molecule type" value="Genomic_DNA"/>
</dbReference>
<comment type="subcellular location">
    <subcellularLocation>
        <location evidence="1">Membrane</location>
        <topology evidence="1">Multi-pass membrane protein</topology>
    </subcellularLocation>
</comment>
<feature type="transmembrane region" description="Helical" evidence="7">
    <location>
        <begin position="285"/>
        <end position="306"/>
    </location>
</feature>
<feature type="transmembrane region" description="Helical" evidence="7">
    <location>
        <begin position="535"/>
        <end position="555"/>
    </location>
</feature>
<name>A0ABN8MSF0_9CNID</name>
<evidence type="ECO:0000256" key="2">
    <source>
        <dbReference type="ARBA" id="ARBA00005241"/>
    </source>
</evidence>